<evidence type="ECO:0000256" key="2">
    <source>
        <dbReference type="HAMAP-Rule" id="MF_00003"/>
    </source>
</evidence>
<dbReference type="AlphaFoldDB" id="A0A1G9LBP1"/>
<dbReference type="Gene3D" id="3.30.300.20">
    <property type="match status" value="1"/>
</dbReference>
<dbReference type="GO" id="GO:0030490">
    <property type="term" value="P:maturation of SSU-rRNA"/>
    <property type="evidence" value="ECO:0007669"/>
    <property type="project" value="UniProtKB-UniRule"/>
</dbReference>
<protein>
    <recommendedName>
        <fullName evidence="2">Ribosome-binding factor A</fullName>
    </recommendedName>
</protein>
<comment type="subunit">
    <text evidence="2">Monomer. Binds 30S ribosomal subunits, but not 50S ribosomal subunits or 70S ribosomes.</text>
</comment>
<keyword evidence="4" id="KW-1185">Reference proteome</keyword>
<dbReference type="PANTHER" id="PTHR33515:SF1">
    <property type="entry name" value="RIBOSOME-BINDING FACTOR A, CHLOROPLASTIC-RELATED"/>
    <property type="match status" value="1"/>
</dbReference>
<dbReference type="InterPro" id="IPR000238">
    <property type="entry name" value="RbfA"/>
</dbReference>
<name>A0A1G9LBP1_9BACT</name>
<keyword evidence="2" id="KW-0963">Cytoplasm</keyword>
<evidence type="ECO:0000313" key="3">
    <source>
        <dbReference type="EMBL" id="SDL59378.1"/>
    </source>
</evidence>
<dbReference type="NCBIfam" id="TIGR00082">
    <property type="entry name" value="rbfA"/>
    <property type="match status" value="1"/>
</dbReference>
<dbReference type="GO" id="GO:0043024">
    <property type="term" value="F:ribosomal small subunit binding"/>
    <property type="evidence" value="ECO:0007669"/>
    <property type="project" value="TreeGrafter"/>
</dbReference>
<dbReference type="PANTHER" id="PTHR33515">
    <property type="entry name" value="RIBOSOME-BINDING FACTOR A, CHLOROPLASTIC-RELATED"/>
    <property type="match status" value="1"/>
</dbReference>
<proteinExistence type="inferred from homology"/>
<sequence>MESKRQQKFARQIQKDLGEIFQKEMRSNFGEAFITVTDVKVSPDLGIARAYLSFLLVDNKQALLTQIQEKTKAIRQILANKIRNQVRIIPELQFFIDDTSEYAAKMDALFAGLVIPPAEPEDKNE</sequence>
<comment type="subcellular location">
    <subcellularLocation>
        <location evidence="2">Cytoplasm</location>
    </subcellularLocation>
</comment>
<dbReference type="SUPFAM" id="SSF89919">
    <property type="entry name" value="Ribosome-binding factor A, RbfA"/>
    <property type="match status" value="1"/>
</dbReference>
<dbReference type="HAMAP" id="MF_00003">
    <property type="entry name" value="RbfA"/>
    <property type="match status" value="1"/>
</dbReference>
<dbReference type="RefSeq" id="WP_093199389.1">
    <property type="nucleotide sequence ID" value="NZ_FNGS01000002.1"/>
</dbReference>
<gene>
    <name evidence="2" type="primary">rbfA</name>
    <name evidence="3" type="ORF">SAMN04488090_1352</name>
</gene>
<dbReference type="OrthoDB" id="9811910at2"/>
<accession>A0A1G9LBP1</accession>
<dbReference type="InterPro" id="IPR015946">
    <property type="entry name" value="KH_dom-like_a/b"/>
</dbReference>
<comment type="similarity">
    <text evidence="2">Belongs to the RbfA family.</text>
</comment>
<dbReference type="Proteomes" id="UP000198901">
    <property type="component" value="Unassembled WGS sequence"/>
</dbReference>
<dbReference type="EMBL" id="FNGS01000002">
    <property type="protein sequence ID" value="SDL59378.1"/>
    <property type="molecule type" value="Genomic_DNA"/>
</dbReference>
<organism evidence="3 4">
    <name type="scientific">Siphonobacter aquaeclarae</name>
    <dbReference type="NCBI Taxonomy" id="563176"/>
    <lineage>
        <taxon>Bacteria</taxon>
        <taxon>Pseudomonadati</taxon>
        <taxon>Bacteroidota</taxon>
        <taxon>Cytophagia</taxon>
        <taxon>Cytophagales</taxon>
        <taxon>Cytophagaceae</taxon>
        <taxon>Siphonobacter</taxon>
    </lineage>
</organism>
<dbReference type="STRING" id="563176.SAMN04488090_1352"/>
<keyword evidence="1 2" id="KW-0690">Ribosome biogenesis</keyword>
<evidence type="ECO:0000313" key="4">
    <source>
        <dbReference type="Proteomes" id="UP000198901"/>
    </source>
</evidence>
<dbReference type="Pfam" id="PF02033">
    <property type="entry name" value="RBFA"/>
    <property type="match status" value="1"/>
</dbReference>
<reference evidence="3 4" key="1">
    <citation type="submission" date="2016-10" db="EMBL/GenBank/DDBJ databases">
        <authorList>
            <person name="de Groot N.N."/>
        </authorList>
    </citation>
    <scope>NUCLEOTIDE SEQUENCE [LARGE SCALE GENOMIC DNA]</scope>
    <source>
        <strain evidence="3 4">DSM 21668</strain>
    </source>
</reference>
<comment type="function">
    <text evidence="2">One of several proteins that assist in the late maturation steps of the functional core of the 30S ribosomal subunit. Associates with free 30S ribosomal subunits (but not with 30S subunits that are part of 70S ribosomes or polysomes). Required for efficient processing of 16S rRNA. May interact with the 5'-terminal helix region of 16S rRNA.</text>
</comment>
<dbReference type="GO" id="GO:0005829">
    <property type="term" value="C:cytosol"/>
    <property type="evidence" value="ECO:0007669"/>
    <property type="project" value="TreeGrafter"/>
</dbReference>
<dbReference type="InterPro" id="IPR023799">
    <property type="entry name" value="RbfA_dom_sf"/>
</dbReference>
<evidence type="ECO:0000256" key="1">
    <source>
        <dbReference type="ARBA" id="ARBA00022517"/>
    </source>
</evidence>